<reference evidence="2 3" key="1">
    <citation type="journal article" date="2016" name="Mol. Biol. Evol.">
        <title>Comparative Genomics of Early-Diverging Mushroom-Forming Fungi Provides Insights into the Origins of Lignocellulose Decay Capabilities.</title>
        <authorList>
            <person name="Nagy L.G."/>
            <person name="Riley R."/>
            <person name="Tritt A."/>
            <person name="Adam C."/>
            <person name="Daum C."/>
            <person name="Floudas D."/>
            <person name="Sun H."/>
            <person name="Yadav J.S."/>
            <person name="Pangilinan J."/>
            <person name="Larsson K.H."/>
            <person name="Matsuura K."/>
            <person name="Barry K."/>
            <person name="Labutti K."/>
            <person name="Kuo R."/>
            <person name="Ohm R.A."/>
            <person name="Bhattacharya S.S."/>
            <person name="Shirouzu T."/>
            <person name="Yoshinaga Y."/>
            <person name="Martin F.M."/>
            <person name="Grigoriev I.V."/>
            <person name="Hibbett D.S."/>
        </authorList>
    </citation>
    <scope>NUCLEOTIDE SEQUENCE [LARGE SCALE GENOMIC DNA]</scope>
    <source>
        <strain evidence="2 3">TUFC12733</strain>
    </source>
</reference>
<proteinExistence type="predicted"/>
<feature type="compositionally biased region" description="Polar residues" evidence="1">
    <location>
        <begin position="1"/>
        <end position="17"/>
    </location>
</feature>
<dbReference type="EMBL" id="KV417309">
    <property type="protein sequence ID" value="KZO92588.1"/>
    <property type="molecule type" value="Genomic_DNA"/>
</dbReference>
<protein>
    <submittedName>
        <fullName evidence="2">Uncharacterized protein</fullName>
    </submittedName>
</protein>
<gene>
    <name evidence="2" type="ORF">CALVIDRAFT_303801</name>
</gene>
<evidence type="ECO:0000256" key="1">
    <source>
        <dbReference type="SAM" id="MobiDB-lite"/>
    </source>
</evidence>
<keyword evidence="3" id="KW-1185">Reference proteome</keyword>
<sequence>MSTEAFSRTAGPSTSRLNRLPLTSPAIAPSSGQVAAARFFSGQALSPPNFAPPRVEQSPSFQASEWGREFTPLALPSSTSHDNRLDVDMETALRRAQNHIWPSASSNIGFGPSTWASEFRPASASYAAAAMLPTIARITEIPQSMWDQEFARIDVQPHALDVKDSS</sequence>
<feature type="region of interest" description="Disordered" evidence="1">
    <location>
        <begin position="1"/>
        <end position="27"/>
    </location>
</feature>
<accession>A0A167IF85</accession>
<name>A0A167IF85_CALVF</name>
<evidence type="ECO:0000313" key="3">
    <source>
        <dbReference type="Proteomes" id="UP000076738"/>
    </source>
</evidence>
<dbReference type="STRING" id="1330018.A0A167IF85"/>
<dbReference type="AlphaFoldDB" id="A0A167IF85"/>
<organism evidence="2 3">
    <name type="scientific">Calocera viscosa (strain TUFC12733)</name>
    <dbReference type="NCBI Taxonomy" id="1330018"/>
    <lineage>
        <taxon>Eukaryota</taxon>
        <taxon>Fungi</taxon>
        <taxon>Dikarya</taxon>
        <taxon>Basidiomycota</taxon>
        <taxon>Agaricomycotina</taxon>
        <taxon>Dacrymycetes</taxon>
        <taxon>Dacrymycetales</taxon>
        <taxon>Dacrymycetaceae</taxon>
        <taxon>Calocera</taxon>
    </lineage>
</organism>
<dbReference type="Proteomes" id="UP000076738">
    <property type="component" value="Unassembled WGS sequence"/>
</dbReference>
<evidence type="ECO:0000313" key="2">
    <source>
        <dbReference type="EMBL" id="KZO92588.1"/>
    </source>
</evidence>